<dbReference type="GO" id="GO:0016787">
    <property type="term" value="F:hydrolase activity"/>
    <property type="evidence" value="ECO:0007669"/>
    <property type="project" value="UniProtKB-KW"/>
</dbReference>
<gene>
    <name evidence="7" type="ORF">J4G33_08305</name>
</gene>
<dbReference type="InterPro" id="IPR036264">
    <property type="entry name" value="Bact_exopeptidase_dim_dom"/>
</dbReference>
<feature type="active site" description="Proton acceptor" evidence="5">
    <location>
        <position position="146"/>
    </location>
</feature>
<evidence type="ECO:0000256" key="5">
    <source>
        <dbReference type="PIRSR" id="PIRSR037238-1"/>
    </source>
</evidence>
<dbReference type="Gene3D" id="3.40.630.10">
    <property type="entry name" value="Zn peptidases"/>
    <property type="match status" value="1"/>
</dbReference>
<evidence type="ECO:0000313" key="8">
    <source>
        <dbReference type="Proteomes" id="UP000664209"/>
    </source>
</evidence>
<dbReference type="Gene3D" id="3.30.70.360">
    <property type="match status" value="1"/>
</dbReference>
<dbReference type="InterPro" id="IPR002933">
    <property type="entry name" value="Peptidase_M20"/>
</dbReference>
<keyword evidence="8" id="KW-1185">Reference proteome</keyword>
<dbReference type="InterPro" id="IPR011650">
    <property type="entry name" value="Peptidase_M20_dimer"/>
</dbReference>
<dbReference type="Pfam" id="PF07687">
    <property type="entry name" value="M20_dimer"/>
    <property type="match status" value="1"/>
</dbReference>
<dbReference type="SUPFAM" id="SSF55031">
    <property type="entry name" value="Bacterial exopeptidase dimerisation domain"/>
    <property type="match status" value="1"/>
</dbReference>
<dbReference type="GO" id="GO:0046872">
    <property type="term" value="F:metal ion binding"/>
    <property type="evidence" value="ECO:0007669"/>
    <property type="project" value="UniProtKB-KW"/>
</dbReference>
<name>A0A939LPC9_9CELL</name>
<sequence length="379" mass="38897">MTSPYLAAAQRRFDELLAEVLRLVDHESPSHEPAAVARSAELVAEVGTRLLGRAPATLNREGGHHLLWRLGSGPRRVLLLGHHDTVWPLGTLERLPTSVTDGVLRGPGCLDMKTGVVQALMACGLVGVALGPQALDGVTILVTSDEETGSATSRAVIEAEAQGCAAVLVLEAAGPGGALKTARKGVSLYRVEVTGLAAHAGLEPEKGVNAGVELARQIPRIAALSDHALGTTVTPTSGSIGTATNTVPAHARVAVDVRAVTAVEQQRVHREIRALGPRTPGARVTVTGGINRPPMEEATSRELLATAQRVARELGARPVAGVAVGGASDGNITAGLGIPTLDGLGAVGDGAHADHEHVDLSYVAERTALLAGLIENLTG</sequence>
<dbReference type="RefSeq" id="WP_208055465.1">
    <property type="nucleotide sequence ID" value="NZ_JAGEMK010000003.1"/>
</dbReference>
<protein>
    <submittedName>
        <fullName evidence="7">M20 family metallopeptidase</fullName>
    </submittedName>
</protein>
<dbReference type="EMBL" id="JAGEMK010000003">
    <property type="protein sequence ID" value="MBO1751801.1"/>
    <property type="molecule type" value="Genomic_DNA"/>
</dbReference>
<comment type="caution">
    <text evidence="7">The sequence shown here is derived from an EMBL/GenBank/DDBJ whole genome shotgun (WGS) entry which is preliminary data.</text>
</comment>
<reference evidence="7" key="1">
    <citation type="submission" date="2021-03" db="EMBL/GenBank/DDBJ databases">
        <title>Actinotalea soli sp. nov., isolated from soil.</title>
        <authorList>
            <person name="Ping W."/>
            <person name="Zhang J."/>
        </authorList>
    </citation>
    <scope>NUCLEOTIDE SEQUENCE</scope>
    <source>
        <strain evidence="7">BY-33</strain>
    </source>
</reference>
<dbReference type="Proteomes" id="UP000664209">
    <property type="component" value="Unassembled WGS sequence"/>
</dbReference>
<dbReference type="InterPro" id="IPR001261">
    <property type="entry name" value="ArgE/DapE_CS"/>
</dbReference>
<evidence type="ECO:0000256" key="1">
    <source>
        <dbReference type="ARBA" id="ARBA00001947"/>
    </source>
</evidence>
<evidence type="ECO:0000256" key="4">
    <source>
        <dbReference type="ARBA" id="ARBA00022833"/>
    </source>
</evidence>
<accession>A0A939LPC9</accession>
<dbReference type="PANTHER" id="PTHR43808">
    <property type="entry name" value="ACETYLORNITHINE DEACETYLASE"/>
    <property type="match status" value="1"/>
</dbReference>
<organism evidence="7 8">
    <name type="scientific">Actinotalea soli</name>
    <dbReference type="NCBI Taxonomy" id="2819234"/>
    <lineage>
        <taxon>Bacteria</taxon>
        <taxon>Bacillati</taxon>
        <taxon>Actinomycetota</taxon>
        <taxon>Actinomycetes</taxon>
        <taxon>Micrococcales</taxon>
        <taxon>Cellulomonadaceae</taxon>
        <taxon>Actinotalea</taxon>
    </lineage>
</organism>
<evidence type="ECO:0000313" key="7">
    <source>
        <dbReference type="EMBL" id="MBO1751801.1"/>
    </source>
</evidence>
<keyword evidence="2" id="KW-0479">Metal-binding</keyword>
<dbReference type="Pfam" id="PF01546">
    <property type="entry name" value="Peptidase_M20"/>
    <property type="match status" value="1"/>
</dbReference>
<keyword evidence="3" id="KW-0378">Hydrolase</keyword>
<feature type="active site" evidence="5">
    <location>
        <position position="84"/>
    </location>
</feature>
<dbReference type="PIRSF" id="PIRSF037238">
    <property type="entry name" value="Carboxypeptidase_G2"/>
    <property type="match status" value="1"/>
</dbReference>
<dbReference type="PROSITE" id="PS00758">
    <property type="entry name" value="ARGE_DAPE_CPG2_1"/>
    <property type="match status" value="1"/>
</dbReference>
<evidence type="ECO:0000259" key="6">
    <source>
        <dbReference type="Pfam" id="PF07687"/>
    </source>
</evidence>
<dbReference type="InterPro" id="IPR017150">
    <property type="entry name" value="Pept_M20_glutamate_carboxypep"/>
</dbReference>
<comment type="cofactor">
    <cofactor evidence="1">
        <name>Zn(2+)</name>
        <dbReference type="ChEBI" id="CHEBI:29105"/>
    </cofactor>
</comment>
<proteinExistence type="predicted"/>
<dbReference type="CDD" id="cd03885">
    <property type="entry name" value="M20_CPDG2"/>
    <property type="match status" value="1"/>
</dbReference>
<keyword evidence="4" id="KW-0862">Zinc</keyword>
<dbReference type="AlphaFoldDB" id="A0A939LPC9"/>
<dbReference type="SUPFAM" id="SSF53187">
    <property type="entry name" value="Zn-dependent exopeptidases"/>
    <property type="match status" value="1"/>
</dbReference>
<evidence type="ECO:0000256" key="3">
    <source>
        <dbReference type="ARBA" id="ARBA00022801"/>
    </source>
</evidence>
<feature type="domain" description="Peptidase M20 dimerisation" evidence="6">
    <location>
        <begin position="181"/>
        <end position="274"/>
    </location>
</feature>
<dbReference type="InterPro" id="IPR050072">
    <property type="entry name" value="Peptidase_M20A"/>
</dbReference>
<evidence type="ECO:0000256" key="2">
    <source>
        <dbReference type="ARBA" id="ARBA00022723"/>
    </source>
</evidence>
<dbReference type="PANTHER" id="PTHR43808:SF9">
    <property type="entry name" value="BLL0789 PROTEIN"/>
    <property type="match status" value="1"/>
</dbReference>